<gene>
    <name evidence="1" type="ORF">WA1_12580</name>
</gene>
<reference evidence="1 2" key="1">
    <citation type="journal article" date="2013" name="Genome Biol. Evol.">
        <title>Genomes of Stigonematalean cyanobacteria (subsection V) and the evolution of oxygenic photosynthesis from prokaryotes to plastids.</title>
        <authorList>
            <person name="Dagan T."/>
            <person name="Roettger M."/>
            <person name="Stucken K."/>
            <person name="Landan G."/>
            <person name="Koch R."/>
            <person name="Major P."/>
            <person name="Gould S.B."/>
            <person name="Goremykin V.V."/>
            <person name="Rippka R."/>
            <person name="Tandeau de Marsac N."/>
            <person name="Gugger M."/>
            <person name="Lockhart P.J."/>
            <person name="Allen J.F."/>
            <person name="Brune I."/>
            <person name="Maus I."/>
            <person name="Puhler A."/>
            <person name="Martin W.F."/>
        </authorList>
    </citation>
    <scope>NUCLEOTIDE SEQUENCE [LARGE SCALE GENOMIC DNA]</scope>
    <source>
        <strain evidence="1 2">PCC 7110</strain>
    </source>
</reference>
<evidence type="ECO:0000313" key="2">
    <source>
        <dbReference type="Proteomes" id="UP000076925"/>
    </source>
</evidence>
<protein>
    <submittedName>
        <fullName evidence="1">Uncharacterized protein</fullName>
    </submittedName>
</protein>
<evidence type="ECO:0000313" key="1">
    <source>
        <dbReference type="EMBL" id="KYC42941.1"/>
    </source>
</evidence>
<dbReference type="AlphaFoldDB" id="A0A139XE12"/>
<name>A0A139XE12_9CYAN</name>
<sequence length="73" mass="7985">MHGYNIYSLKNLAFSLAIAGIKFSNKFIMIISQLAISANITHDRNVLLSVLRIHKVDSVEILSDISGTAQAVV</sequence>
<comment type="caution">
    <text evidence="1">The sequence shown here is derived from an EMBL/GenBank/DDBJ whole genome shotgun (WGS) entry which is preliminary data.</text>
</comment>
<dbReference type="EMBL" id="ANNX02000016">
    <property type="protein sequence ID" value="KYC42941.1"/>
    <property type="molecule type" value="Genomic_DNA"/>
</dbReference>
<dbReference type="Proteomes" id="UP000076925">
    <property type="component" value="Unassembled WGS sequence"/>
</dbReference>
<proteinExistence type="predicted"/>
<organism evidence="1 2">
    <name type="scientific">Scytonema hofmannii PCC 7110</name>
    <dbReference type="NCBI Taxonomy" id="128403"/>
    <lineage>
        <taxon>Bacteria</taxon>
        <taxon>Bacillati</taxon>
        <taxon>Cyanobacteriota</taxon>
        <taxon>Cyanophyceae</taxon>
        <taxon>Nostocales</taxon>
        <taxon>Scytonemataceae</taxon>
        <taxon>Scytonema</taxon>
    </lineage>
</organism>
<keyword evidence="2" id="KW-1185">Reference proteome</keyword>
<accession>A0A139XE12</accession>